<accession>A0A6M8UBA8</accession>
<evidence type="ECO:0000313" key="2">
    <source>
        <dbReference type="Proteomes" id="UP000505325"/>
    </source>
</evidence>
<dbReference type="Proteomes" id="UP000505325">
    <property type="component" value="Chromosome"/>
</dbReference>
<reference evidence="1 2" key="1">
    <citation type="submission" date="2020-06" db="EMBL/GenBank/DDBJ databases">
        <title>Genome sequence of Paramixta manurensis strain PD-1.</title>
        <authorList>
            <person name="Lee C.W."/>
            <person name="Kim J."/>
        </authorList>
    </citation>
    <scope>NUCLEOTIDE SEQUENCE [LARGE SCALE GENOMIC DNA]</scope>
    <source>
        <strain evidence="1 2">PD-1</strain>
    </source>
</reference>
<organism evidence="1 2">
    <name type="scientific">Paramixta manurensis</name>
    <dbReference type="NCBI Taxonomy" id="2740817"/>
    <lineage>
        <taxon>Bacteria</taxon>
        <taxon>Pseudomonadati</taxon>
        <taxon>Pseudomonadota</taxon>
        <taxon>Gammaproteobacteria</taxon>
        <taxon>Enterobacterales</taxon>
        <taxon>Erwiniaceae</taxon>
        <taxon>Paramixta</taxon>
    </lineage>
</organism>
<keyword evidence="2" id="KW-1185">Reference proteome</keyword>
<evidence type="ECO:0008006" key="3">
    <source>
        <dbReference type="Google" id="ProtNLM"/>
    </source>
</evidence>
<dbReference type="AlphaFoldDB" id="A0A6M8UBA8"/>
<dbReference type="EMBL" id="CP054212">
    <property type="protein sequence ID" value="QKJ88018.1"/>
    <property type="molecule type" value="Genomic_DNA"/>
</dbReference>
<dbReference type="RefSeq" id="WP_173634915.1">
    <property type="nucleotide sequence ID" value="NZ_CP054212.1"/>
</dbReference>
<dbReference type="KEGG" id="pmak:PMPD1_3085"/>
<gene>
    <name evidence="1" type="ORF">PMPD1_3085</name>
</gene>
<proteinExistence type="predicted"/>
<evidence type="ECO:0000313" key="1">
    <source>
        <dbReference type="EMBL" id="QKJ88018.1"/>
    </source>
</evidence>
<sequence>MAYATTNPPSLLQDRVMGGGAVWSYISADARAAVVASGYFTNGKQLGMKVGDVVNCVVDSTGVLTVASVTAVNASTGAVTVTALA</sequence>
<name>A0A6M8UBA8_9GAMM</name>
<protein>
    <recommendedName>
        <fullName evidence="3">DUF2190 family protein</fullName>
    </recommendedName>
</protein>